<accession>A0A8B6DRV9</accession>
<gene>
    <name evidence="2" type="ORF">MGAL_10B062154</name>
</gene>
<comment type="caution">
    <text evidence="2">The sequence shown here is derived from an EMBL/GenBank/DDBJ whole genome shotgun (WGS) entry which is preliminary data.</text>
</comment>
<organism evidence="2 3">
    <name type="scientific">Mytilus galloprovincialis</name>
    <name type="common">Mediterranean mussel</name>
    <dbReference type="NCBI Taxonomy" id="29158"/>
    <lineage>
        <taxon>Eukaryota</taxon>
        <taxon>Metazoa</taxon>
        <taxon>Spiralia</taxon>
        <taxon>Lophotrochozoa</taxon>
        <taxon>Mollusca</taxon>
        <taxon>Bivalvia</taxon>
        <taxon>Autobranchia</taxon>
        <taxon>Pteriomorphia</taxon>
        <taxon>Mytilida</taxon>
        <taxon>Mytiloidea</taxon>
        <taxon>Mytilidae</taxon>
        <taxon>Mytilinae</taxon>
        <taxon>Mytilus</taxon>
    </lineage>
</organism>
<sequence length="466" mass="53279">MHLTVLDKENYQSSRLHRSEGNHTDGSQVSSWSVDNLDTELQNVNNFLSKCNVYISPVKFQLQTNISNIADSSQRYMKRKAGETVEAVLNVITPGQAKELLEMVVQERAVEASAVDNANCELLKIVTSLYSLTQDNTIKCQLLSLMSKTMSKSELLNCIPGLTTYKIDQARLYASQSESGFTPTVKDSYKKTKMDPKKLEHATSFFFNPAFHQIVSYGIRPIKLESGTVIEIPDVVRTACHSTLISMYESFCRETQYQPLSRATLFKILKVCAASKRSSLKGLDNISAEGHDQLIKLISVLEENGMAIEQSKNLKAELNGYKVYLKNEYKLQLAKASSCADHCRSWSLSDSKDKSFQTNCDHTHDLFCEKCDSWKKVVREIRLYIDEEIEYEELQCDLKLENELLITQVEAWKSHNLRIVNQDECRIETLDNLKPNQILLVLDCAMKFLPIFCREKQSDWFRPERN</sequence>
<dbReference type="EMBL" id="UYJE01003942">
    <property type="protein sequence ID" value="VDI23570.1"/>
    <property type="molecule type" value="Genomic_DNA"/>
</dbReference>
<keyword evidence="3" id="KW-1185">Reference proteome</keyword>
<protein>
    <submittedName>
        <fullName evidence="2">Uncharacterized protein</fullName>
    </submittedName>
</protein>
<dbReference type="Proteomes" id="UP000596742">
    <property type="component" value="Unassembled WGS sequence"/>
</dbReference>
<dbReference type="OrthoDB" id="5958240at2759"/>
<evidence type="ECO:0000313" key="3">
    <source>
        <dbReference type="Proteomes" id="UP000596742"/>
    </source>
</evidence>
<reference evidence="2" key="1">
    <citation type="submission" date="2018-11" db="EMBL/GenBank/DDBJ databases">
        <authorList>
            <person name="Alioto T."/>
            <person name="Alioto T."/>
        </authorList>
    </citation>
    <scope>NUCLEOTIDE SEQUENCE</scope>
</reference>
<evidence type="ECO:0000313" key="2">
    <source>
        <dbReference type="EMBL" id="VDI23570.1"/>
    </source>
</evidence>
<feature type="compositionally biased region" description="Basic and acidic residues" evidence="1">
    <location>
        <begin position="1"/>
        <end position="10"/>
    </location>
</feature>
<dbReference type="AlphaFoldDB" id="A0A8B6DRV9"/>
<feature type="region of interest" description="Disordered" evidence="1">
    <location>
        <begin position="1"/>
        <end position="30"/>
    </location>
</feature>
<name>A0A8B6DRV9_MYTGA</name>
<evidence type="ECO:0000256" key="1">
    <source>
        <dbReference type="SAM" id="MobiDB-lite"/>
    </source>
</evidence>
<proteinExistence type="predicted"/>